<dbReference type="PANTHER" id="PTHR48104:SF30">
    <property type="entry name" value="METACASPASE-1"/>
    <property type="match status" value="1"/>
</dbReference>
<dbReference type="Gene3D" id="3.40.50.1460">
    <property type="match status" value="1"/>
</dbReference>
<name>A0AA42DSQ1_9FIRM</name>
<dbReference type="InterPro" id="IPR029030">
    <property type="entry name" value="Caspase-like_dom_sf"/>
</dbReference>
<dbReference type="GO" id="GO:0005737">
    <property type="term" value="C:cytoplasm"/>
    <property type="evidence" value="ECO:0007669"/>
    <property type="project" value="TreeGrafter"/>
</dbReference>
<evidence type="ECO:0000259" key="1">
    <source>
        <dbReference type="Pfam" id="PF00656"/>
    </source>
</evidence>
<dbReference type="GO" id="GO:0004197">
    <property type="term" value="F:cysteine-type endopeptidase activity"/>
    <property type="evidence" value="ECO:0007669"/>
    <property type="project" value="InterPro"/>
</dbReference>
<dbReference type="GO" id="GO:0006508">
    <property type="term" value="P:proteolysis"/>
    <property type="evidence" value="ECO:0007669"/>
    <property type="project" value="InterPro"/>
</dbReference>
<sequence length="527" mass="60564">MAIKALLVAVSEYKVTGCSDLPLCKNDLYAMQNALIKGLKVKLNDIYLCGDRGNVNKVDFLAGINKIIENSTEEDTVIFYFSGHGGENILALTDVLIELQEVINLIENVKAKNKVILLDCCHAGGFEITNTQVGIIDSIEKFLGVGCAVLASCGAEEVSGFNTERRLSLYTSFLCDALTNKMLIREGRKTLEAIVEAVCQYANAWNRRGKGNIQRPIFRSNVGGTIFFDVEHYKPYQVAQVYEETDKYIIYEVEPVHHGQAKRLAVKVILRYQSSLEQVAEIADEIQCKILYYEVHQNQRAEAYHRGKPANIVWCYFGYDEDDMVNSNFICHTTWVDDSQDKLHWYRQRKHSCFINEVYISEHESYELIKSMKTEKMTKDELIRVTKKYTDEMIRLGEQCICIYREYVNGTMSEEELIRQIGLFNKQISRLYFKQGELPIPPNELNEWAQAHVNIAGTIHDLTLFYNKNNLDKWTSQNRSWLMTNTIKRYQDDLKRLAELEKRIARESKLSLGGLSSQGDRHSLEPC</sequence>
<reference evidence="2" key="1">
    <citation type="journal article" date="2023" name="Int. J. Syst. Evol. Microbiol.">
        <title>&lt;i&gt;Holtiella tumoricola&lt;/i&gt; gen. nov. sp. nov., isolated from a human clinical sample.</title>
        <authorList>
            <person name="Allen-Vercoe E."/>
            <person name="Daigneault M.C."/>
            <person name="Vancuren S.J."/>
            <person name="Cochrane K."/>
            <person name="O'Neal L.L."/>
            <person name="Sankaranarayanan K."/>
            <person name="Lawson P.A."/>
        </authorList>
    </citation>
    <scope>NUCLEOTIDE SEQUENCE</scope>
    <source>
        <strain evidence="2">CC70A</strain>
    </source>
</reference>
<dbReference type="RefSeq" id="WP_271013684.1">
    <property type="nucleotide sequence ID" value="NZ_JAQIFT010000069.1"/>
</dbReference>
<comment type="caution">
    <text evidence="2">The sequence shown here is derived from an EMBL/GenBank/DDBJ whole genome shotgun (WGS) entry which is preliminary data.</text>
</comment>
<organism evidence="2 3">
    <name type="scientific">Holtiella tumoricola</name>
    <dbReference type="NCBI Taxonomy" id="3018743"/>
    <lineage>
        <taxon>Bacteria</taxon>
        <taxon>Bacillati</taxon>
        <taxon>Bacillota</taxon>
        <taxon>Clostridia</taxon>
        <taxon>Lachnospirales</taxon>
        <taxon>Cellulosilyticaceae</taxon>
        <taxon>Holtiella</taxon>
    </lineage>
</organism>
<protein>
    <submittedName>
        <fullName evidence="2">Caspase family protein</fullName>
    </submittedName>
</protein>
<evidence type="ECO:0000313" key="3">
    <source>
        <dbReference type="Proteomes" id="UP001169242"/>
    </source>
</evidence>
<dbReference type="Proteomes" id="UP001169242">
    <property type="component" value="Unassembled WGS sequence"/>
</dbReference>
<feature type="domain" description="Peptidase C14 caspase" evidence="1">
    <location>
        <begin position="4"/>
        <end position="220"/>
    </location>
</feature>
<accession>A0AA42DSQ1</accession>
<dbReference type="InterPro" id="IPR050452">
    <property type="entry name" value="Metacaspase"/>
</dbReference>
<keyword evidence="3" id="KW-1185">Reference proteome</keyword>
<dbReference type="InterPro" id="IPR011600">
    <property type="entry name" value="Pept_C14_caspase"/>
</dbReference>
<dbReference type="PANTHER" id="PTHR48104">
    <property type="entry name" value="METACASPASE-4"/>
    <property type="match status" value="1"/>
</dbReference>
<dbReference type="EMBL" id="JAQIFT010000069">
    <property type="protein sequence ID" value="MDA3734032.1"/>
    <property type="molecule type" value="Genomic_DNA"/>
</dbReference>
<evidence type="ECO:0000313" key="2">
    <source>
        <dbReference type="EMBL" id="MDA3734032.1"/>
    </source>
</evidence>
<dbReference type="SUPFAM" id="SSF52129">
    <property type="entry name" value="Caspase-like"/>
    <property type="match status" value="1"/>
</dbReference>
<proteinExistence type="predicted"/>
<gene>
    <name evidence="2" type="ORF">PBV87_21390</name>
</gene>
<dbReference type="AlphaFoldDB" id="A0AA42DSQ1"/>
<dbReference type="Pfam" id="PF00656">
    <property type="entry name" value="Peptidase_C14"/>
    <property type="match status" value="1"/>
</dbReference>